<dbReference type="InterPro" id="IPR002213">
    <property type="entry name" value="UDP_glucos_trans"/>
</dbReference>
<evidence type="ECO:0000313" key="6">
    <source>
        <dbReference type="EMBL" id="GFP87431.1"/>
    </source>
</evidence>
<feature type="transmembrane region" description="Helical" evidence="5">
    <location>
        <begin position="96"/>
        <end position="117"/>
    </location>
</feature>
<dbReference type="AlphaFoldDB" id="A0A830BZJ0"/>
<keyword evidence="5" id="KW-0472">Membrane</keyword>
<dbReference type="FunFam" id="3.40.50.2000:FF:000061">
    <property type="entry name" value="UDP-glycosyltransferase 83A1"/>
    <property type="match status" value="1"/>
</dbReference>
<proteinExistence type="inferred from homology"/>
<dbReference type="PROSITE" id="PS00375">
    <property type="entry name" value="UDPGT"/>
    <property type="match status" value="1"/>
</dbReference>
<organism evidence="6 7">
    <name type="scientific">Phtheirospermum japonicum</name>
    <dbReference type="NCBI Taxonomy" id="374723"/>
    <lineage>
        <taxon>Eukaryota</taxon>
        <taxon>Viridiplantae</taxon>
        <taxon>Streptophyta</taxon>
        <taxon>Embryophyta</taxon>
        <taxon>Tracheophyta</taxon>
        <taxon>Spermatophyta</taxon>
        <taxon>Magnoliopsida</taxon>
        <taxon>eudicotyledons</taxon>
        <taxon>Gunneridae</taxon>
        <taxon>Pentapetalae</taxon>
        <taxon>asterids</taxon>
        <taxon>lamiids</taxon>
        <taxon>Lamiales</taxon>
        <taxon>Orobanchaceae</taxon>
        <taxon>Orobanchaceae incertae sedis</taxon>
        <taxon>Phtheirospermum</taxon>
    </lineage>
</organism>
<evidence type="ECO:0000256" key="3">
    <source>
        <dbReference type="RuleBase" id="RU003718"/>
    </source>
</evidence>
<keyword evidence="5" id="KW-0812">Transmembrane</keyword>
<dbReference type="CDD" id="cd03784">
    <property type="entry name" value="GT1_Gtf-like"/>
    <property type="match status" value="1"/>
</dbReference>
<dbReference type="Proteomes" id="UP000653305">
    <property type="component" value="Unassembled WGS sequence"/>
</dbReference>
<evidence type="ECO:0000313" key="7">
    <source>
        <dbReference type="Proteomes" id="UP000653305"/>
    </source>
</evidence>
<protein>
    <recommendedName>
        <fullName evidence="4">Glycosyltransferase</fullName>
        <ecNumber evidence="4">2.4.1.-</ecNumber>
    </recommendedName>
</protein>
<keyword evidence="5" id="KW-1133">Transmembrane helix</keyword>
<dbReference type="Gene3D" id="3.40.50.2000">
    <property type="entry name" value="Glycogen Phosphorylase B"/>
    <property type="match status" value="2"/>
</dbReference>
<dbReference type="OrthoDB" id="5835829at2759"/>
<dbReference type="PANTHER" id="PTHR11926:SF1412">
    <property type="entry name" value="UDP-GLYCOSYLTRANSFERASE 83A1-LIKE"/>
    <property type="match status" value="1"/>
</dbReference>
<dbReference type="SUPFAM" id="SSF53756">
    <property type="entry name" value="UDP-Glycosyltransferase/glycogen phosphorylase"/>
    <property type="match status" value="1"/>
</dbReference>
<keyword evidence="7" id="KW-1185">Reference proteome</keyword>
<dbReference type="EC" id="2.4.1.-" evidence="4"/>
<comment type="similarity">
    <text evidence="1 3">Belongs to the UDP-glycosyltransferase family.</text>
</comment>
<evidence type="ECO:0000256" key="4">
    <source>
        <dbReference type="RuleBase" id="RU362057"/>
    </source>
</evidence>
<evidence type="ECO:0000256" key="5">
    <source>
        <dbReference type="SAM" id="Phobius"/>
    </source>
</evidence>
<keyword evidence="2 3" id="KW-0808">Transferase</keyword>
<dbReference type="EMBL" id="BMAC01000144">
    <property type="protein sequence ID" value="GFP87431.1"/>
    <property type="molecule type" value="Genomic_DNA"/>
</dbReference>
<keyword evidence="3" id="KW-0328">Glycosyltransferase</keyword>
<dbReference type="PANTHER" id="PTHR11926">
    <property type="entry name" value="GLUCOSYL/GLUCURONOSYL TRANSFERASES"/>
    <property type="match status" value="1"/>
</dbReference>
<dbReference type="GO" id="GO:0080044">
    <property type="term" value="F:quercetin 7-O-glucosyltransferase activity"/>
    <property type="evidence" value="ECO:0007669"/>
    <property type="project" value="TreeGrafter"/>
</dbReference>
<dbReference type="GO" id="GO:0080043">
    <property type="term" value="F:quercetin 3-O-glucosyltransferase activity"/>
    <property type="evidence" value="ECO:0007669"/>
    <property type="project" value="TreeGrafter"/>
</dbReference>
<evidence type="ECO:0000256" key="1">
    <source>
        <dbReference type="ARBA" id="ARBA00009995"/>
    </source>
</evidence>
<evidence type="ECO:0000256" key="2">
    <source>
        <dbReference type="ARBA" id="ARBA00022679"/>
    </source>
</evidence>
<comment type="caution">
    <text evidence="6">The sequence shown here is derived from an EMBL/GenBank/DDBJ whole genome shotgun (WGS) entry which is preliminary data.</text>
</comment>
<dbReference type="Pfam" id="PF00201">
    <property type="entry name" value="UDPGT"/>
    <property type="match status" value="1"/>
</dbReference>
<dbReference type="InterPro" id="IPR035595">
    <property type="entry name" value="UDP_glycos_trans_CS"/>
</dbReference>
<sequence>MKMTERWLRFWNFMRFSGPSQTSLRAKAIAVAERVTTLKKVENSKVSCPVCLDVLQTRNDDDLKMTLAVHMSLWHPDDVVLQWDIMHNKERSGIHMPSFIVGVGMAAGFGALLVLSAKNQHRELPVRRRRPELSKPGHLKFSLIQQCIALVYQRMDIAPLMKLSHQITKLGTKVTFLTMKSAHLQTMAESETRNHMININLIPDGLELENSQKNPDKLLECAHRLIPGYLEDLLKKSNQSDKYFDRISGIIIDSPLAWMMAIPKKMGIKVASFWVSNPGCLALGLKIPQLIEEKLIDSDGTPINHKNIKLLPNMPDMTTPDLLWYFPGDTNVQKSIFHVSKATVHHMVNADWILCNWFHELDPAAHDLTPNILSIGPLLAAGQSSGSFCSEDSTCLTWLDKQPKNSVVYVAFGSTSKFSPQQLDELANGLELMGRPFLWVAWSGLNNGSSPVYSNDFIKRVGDRGKIVEWAPQEAVLGHPSVACFVSHCGWSSFMESLSMGVPLVCWPYFADQMYTKTCICDGWRVGVWLKGDEGGVIRRDEIKEKVDEVLCDGIIRENALKLKEMAINSISEGGCSLVNLEYLVEQMKGYT</sequence>
<name>A0A830BZJ0_9LAMI</name>
<gene>
    <name evidence="6" type="ORF">PHJA_000886800</name>
</gene>
<reference evidence="6" key="1">
    <citation type="submission" date="2020-07" db="EMBL/GenBank/DDBJ databases">
        <title>Ethylene signaling mediates host invasion by parasitic plants.</title>
        <authorList>
            <person name="Yoshida S."/>
        </authorList>
    </citation>
    <scope>NUCLEOTIDE SEQUENCE</scope>
    <source>
        <strain evidence="6">Okayama</strain>
    </source>
</reference>
<accession>A0A830BZJ0</accession>